<feature type="domain" description="DUF58" evidence="2">
    <location>
        <begin position="191"/>
        <end position="367"/>
    </location>
</feature>
<dbReference type="InterPro" id="IPR036465">
    <property type="entry name" value="vWFA_dom_sf"/>
</dbReference>
<comment type="caution">
    <text evidence="3">The sequence shown here is derived from an EMBL/GenBank/DDBJ whole genome shotgun (WGS) entry which is preliminary data.</text>
</comment>
<organism evidence="3 4">
    <name type="scientific">Paracoccus mangrovi</name>
    <dbReference type="NCBI Taxonomy" id="1715645"/>
    <lineage>
        <taxon>Bacteria</taxon>
        <taxon>Pseudomonadati</taxon>
        <taxon>Pseudomonadota</taxon>
        <taxon>Alphaproteobacteria</taxon>
        <taxon>Rhodobacterales</taxon>
        <taxon>Paracoccaceae</taxon>
        <taxon>Paracoccus</taxon>
    </lineage>
</organism>
<dbReference type="EMBL" id="JBHRXJ010000011">
    <property type="protein sequence ID" value="MFC3529389.1"/>
    <property type="molecule type" value="Genomic_DNA"/>
</dbReference>
<sequence>MRPSVRLIALALVLAALSVLITVKLPDRGFALVVLWGGLAVLAAADALASPASRRIAARAEAPATGFVGADVPLSVAFDAPRLPARYDLALTHDDGIETAPLTGIPGQGMLSVPMLLTRRGAQRITRLSMRYASRFGLFEVIANWPLDLTMTGLPNIRPILSGAIQAQMLPLLDGARVTQIKGDGSEFHQLRDFVAGMDPRSIDWKRSARARAMIARETRAERNHQIVLCLDTGHLMGERLGALSKLDHAINAGLALVWAAGLGGDNVGFYSFAARPQPFLPPRPGRSAFGRIQATCADLVQEPVESNHTLGLSTLNGKLKRRSLIVVFSDFVDATTAELLVENLAVMQRQHLILYVALRDPAMQDLTRPADEGLDAVARAVAASQIVTERQAVLDKLHRLGILCLDVSPDALTPALVSRYIDIKAKELI</sequence>
<evidence type="ECO:0000313" key="4">
    <source>
        <dbReference type="Proteomes" id="UP001595721"/>
    </source>
</evidence>
<protein>
    <submittedName>
        <fullName evidence="3">DUF58 domain-containing protein</fullName>
    </submittedName>
</protein>
<dbReference type="PANTHER" id="PTHR33608:SF3">
    <property type="entry name" value="SLR2013 PROTEIN"/>
    <property type="match status" value="1"/>
</dbReference>
<evidence type="ECO:0000259" key="2">
    <source>
        <dbReference type="Pfam" id="PF01882"/>
    </source>
</evidence>
<evidence type="ECO:0000256" key="1">
    <source>
        <dbReference type="SAM" id="Phobius"/>
    </source>
</evidence>
<feature type="transmembrane region" description="Helical" evidence="1">
    <location>
        <begin position="30"/>
        <end position="49"/>
    </location>
</feature>
<accession>A0ABV7R4T9</accession>
<name>A0ABV7R4T9_9RHOB</name>
<keyword evidence="4" id="KW-1185">Reference proteome</keyword>
<gene>
    <name evidence="3" type="ORF">ACFOMH_14510</name>
</gene>
<proteinExistence type="predicted"/>
<keyword evidence="1" id="KW-0472">Membrane</keyword>
<dbReference type="RefSeq" id="WP_377745333.1">
    <property type="nucleotide sequence ID" value="NZ_JBHRXJ010000011.1"/>
</dbReference>
<keyword evidence="1" id="KW-0812">Transmembrane</keyword>
<dbReference type="PANTHER" id="PTHR33608">
    <property type="entry name" value="BLL2464 PROTEIN"/>
    <property type="match status" value="1"/>
</dbReference>
<dbReference type="SUPFAM" id="SSF53300">
    <property type="entry name" value="vWA-like"/>
    <property type="match status" value="1"/>
</dbReference>
<reference evidence="4" key="1">
    <citation type="journal article" date="2019" name="Int. J. Syst. Evol. Microbiol.">
        <title>The Global Catalogue of Microorganisms (GCM) 10K type strain sequencing project: providing services to taxonomists for standard genome sequencing and annotation.</title>
        <authorList>
            <consortium name="The Broad Institute Genomics Platform"/>
            <consortium name="The Broad Institute Genome Sequencing Center for Infectious Disease"/>
            <person name="Wu L."/>
            <person name="Ma J."/>
        </authorList>
    </citation>
    <scope>NUCLEOTIDE SEQUENCE [LARGE SCALE GENOMIC DNA]</scope>
    <source>
        <strain evidence="4">KCTC 42899</strain>
    </source>
</reference>
<dbReference type="InterPro" id="IPR002881">
    <property type="entry name" value="DUF58"/>
</dbReference>
<dbReference type="Proteomes" id="UP001595721">
    <property type="component" value="Unassembled WGS sequence"/>
</dbReference>
<keyword evidence="1" id="KW-1133">Transmembrane helix</keyword>
<dbReference type="Pfam" id="PF01882">
    <property type="entry name" value="DUF58"/>
    <property type="match status" value="1"/>
</dbReference>
<evidence type="ECO:0000313" key="3">
    <source>
        <dbReference type="EMBL" id="MFC3529389.1"/>
    </source>
</evidence>